<dbReference type="Proteomes" id="UP000663828">
    <property type="component" value="Unassembled WGS sequence"/>
</dbReference>
<keyword evidence="2 6" id="KW-0812">Transmembrane</keyword>
<evidence type="ECO:0000256" key="5">
    <source>
        <dbReference type="SAM" id="MobiDB-lite"/>
    </source>
</evidence>
<comment type="caution">
    <text evidence="7">The sequence shown here is derived from an EMBL/GenBank/DDBJ whole genome shotgun (WGS) entry which is preliminary data.</text>
</comment>
<evidence type="ECO:0000256" key="1">
    <source>
        <dbReference type="ARBA" id="ARBA00004141"/>
    </source>
</evidence>
<feature type="compositionally biased region" description="Polar residues" evidence="5">
    <location>
        <begin position="436"/>
        <end position="450"/>
    </location>
</feature>
<keyword evidence="4 6" id="KW-0472">Membrane</keyword>
<dbReference type="AlphaFoldDB" id="A0A813V607"/>
<organism evidence="7 10">
    <name type="scientific">Adineta ricciae</name>
    <name type="common">Rotifer</name>
    <dbReference type="NCBI Taxonomy" id="249248"/>
    <lineage>
        <taxon>Eukaryota</taxon>
        <taxon>Metazoa</taxon>
        <taxon>Spiralia</taxon>
        <taxon>Gnathifera</taxon>
        <taxon>Rotifera</taxon>
        <taxon>Eurotatoria</taxon>
        <taxon>Bdelloidea</taxon>
        <taxon>Adinetida</taxon>
        <taxon>Adinetidae</taxon>
        <taxon>Adineta</taxon>
    </lineage>
</organism>
<evidence type="ECO:0000313" key="8">
    <source>
        <dbReference type="EMBL" id="CAF1140188.1"/>
    </source>
</evidence>
<protein>
    <submittedName>
        <fullName evidence="7">Uncharacterized protein</fullName>
    </submittedName>
</protein>
<evidence type="ECO:0000256" key="3">
    <source>
        <dbReference type="ARBA" id="ARBA00022989"/>
    </source>
</evidence>
<evidence type="ECO:0000313" key="7">
    <source>
        <dbReference type="EMBL" id="CAF0832085.1"/>
    </source>
</evidence>
<accession>A0A813V607</accession>
<dbReference type="EMBL" id="CAJNOR010001421">
    <property type="protein sequence ID" value="CAF1140188.1"/>
    <property type="molecule type" value="Genomic_DNA"/>
</dbReference>
<feature type="region of interest" description="Disordered" evidence="5">
    <location>
        <begin position="418"/>
        <end position="450"/>
    </location>
</feature>
<proteinExistence type="predicted"/>
<evidence type="ECO:0000256" key="4">
    <source>
        <dbReference type="ARBA" id="ARBA00023136"/>
    </source>
</evidence>
<feature type="transmembrane region" description="Helical" evidence="6">
    <location>
        <begin position="146"/>
        <end position="173"/>
    </location>
</feature>
<evidence type="ECO:0000313" key="10">
    <source>
        <dbReference type="Proteomes" id="UP000663852"/>
    </source>
</evidence>
<dbReference type="PANTHER" id="PTHR10671">
    <property type="entry name" value="EPITHELIAL MEMBRANE PROTEIN-RELATED"/>
    <property type="match status" value="1"/>
</dbReference>
<dbReference type="Gene3D" id="1.20.140.150">
    <property type="match status" value="1"/>
</dbReference>
<keyword evidence="9" id="KW-1185">Reference proteome</keyword>
<sequence length="450" mass="51314">MIYKDRLTPPPNWPPLVRYPNYYYPDRRLSILWFLIFAALALVLSVIALIIVFAVESAWFHDNFENSLVNYGLWRLCFFGNGTCASWFSADGTVGARVDRRLSQSKAGINAWQALEIIFLFLITATLIITIASIICFRVRSSLHYYLAILAVFCVWPAATVGVSVLFVFGFAVYNVSTQPRELDWCFYVNLVAVILAVIAAILLSIYDALLKKPIKNIDDETVVETFADINAYPAALSPSTFVVVRRNKRNRHKPYSYSQTLHPNYYLPTTTNRVITSEQNNQMLTPYTSITTHETNSNLQRTPSIPNRTVEYRTNIYPSSSSTTVTHPPSIPISTQFYRPPSTSYQYQTQSFPIQGETINRTVGSNSELNNDYNQHDFYNPIRTNIIEQKSEPRVLHYYTGYDYFATVDPVDAVATRRHHGPSTVRPGTAIRYPSNRSYHSSDYIKSSM</sequence>
<evidence type="ECO:0000256" key="2">
    <source>
        <dbReference type="ARBA" id="ARBA00022692"/>
    </source>
</evidence>
<dbReference type="GO" id="GO:0005886">
    <property type="term" value="C:plasma membrane"/>
    <property type="evidence" value="ECO:0007669"/>
    <property type="project" value="TreeGrafter"/>
</dbReference>
<feature type="transmembrane region" description="Helical" evidence="6">
    <location>
        <begin position="117"/>
        <end position="140"/>
    </location>
</feature>
<gene>
    <name evidence="7" type="ORF">EDS130_LOCUS6393</name>
    <name evidence="8" type="ORF">XAT740_LOCUS20378</name>
</gene>
<dbReference type="Proteomes" id="UP000663852">
    <property type="component" value="Unassembled WGS sequence"/>
</dbReference>
<feature type="transmembrane region" description="Helical" evidence="6">
    <location>
        <begin position="31"/>
        <end position="53"/>
    </location>
</feature>
<dbReference type="PANTHER" id="PTHR10671:SF108">
    <property type="entry name" value="CLAUDIN FAMILY PROTEIN-RELATED"/>
    <property type="match status" value="1"/>
</dbReference>
<comment type="subcellular location">
    <subcellularLocation>
        <location evidence="1">Membrane</location>
        <topology evidence="1">Multi-pass membrane protein</topology>
    </subcellularLocation>
</comment>
<feature type="transmembrane region" description="Helical" evidence="6">
    <location>
        <begin position="185"/>
        <end position="207"/>
    </location>
</feature>
<keyword evidence="3 6" id="KW-1133">Transmembrane helix</keyword>
<name>A0A813V607_ADIRI</name>
<evidence type="ECO:0000313" key="9">
    <source>
        <dbReference type="Proteomes" id="UP000663828"/>
    </source>
</evidence>
<reference evidence="7" key="1">
    <citation type="submission" date="2021-02" db="EMBL/GenBank/DDBJ databases">
        <authorList>
            <person name="Nowell W R."/>
        </authorList>
    </citation>
    <scope>NUCLEOTIDE SEQUENCE</scope>
</reference>
<dbReference type="InterPro" id="IPR050579">
    <property type="entry name" value="PMP-22/EMP/MP20-like"/>
</dbReference>
<dbReference type="OrthoDB" id="10017172at2759"/>
<evidence type="ECO:0000256" key="6">
    <source>
        <dbReference type="SAM" id="Phobius"/>
    </source>
</evidence>
<dbReference type="EMBL" id="CAJNOJ010000018">
    <property type="protein sequence ID" value="CAF0832085.1"/>
    <property type="molecule type" value="Genomic_DNA"/>
</dbReference>